<dbReference type="Proteomes" id="UP000252519">
    <property type="component" value="Unassembled WGS sequence"/>
</dbReference>
<keyword evidence="1" id="KW-0472">Membrane</keyword>
<dbReference type="InterPro" id="IPR010761">
    <property type="entry name" value="Clc_prot-like"/>
</dbReference>
<dbReference type="AlphaFoldDB" id="A0A368GD53"/>
<keyword evidence="1" id="KW-0812">Transmembrane</keyword>
<reference evidence="2 3" key="1">
    <citation type="submission" date="2014-10" db="EMBL/GenBank/DDBJ databases">
        <title>Draft genome of the hookworm Ancylostoma caninum.</title>
        <authorList>
            <person name="Mitreva M."/>
        </authorList>
    </citation>
    <scope>NUCLEOTIDE SEQUENCE [LARGE SCALE GENOMIC DNA]</scope>
    <source>
        <strain evidence="2 3">Baltimore</strain>
    </source>
</reference>
<comment type="caution">
    <text evidence="2">The sequence shown here is derived from an EMBL/GenBank/DDBJ whole genome shotgun (WGS) entry which is preliminary data.</text>
</comment>
<accession>A0A368GD53</accession>
<feature type="transmembrane region" description="Helical" evidence="1">
    <location>
        <begin position="6"/>
        <end position="28"/>
    </location>
</feature>
<dbReference type="Pfam" id="PF07062">
    <property type="entry name" value="Clc-like"/>
    <property type="match status" value="1"/>
</dbReference>
<dbReference type="OrthoDB" id="10025519at2759"/>
<evidence type="ECO:0000313" key="3">
    <source>
        <dbReference type="Proteomes" id="UP000252519"/>
    </source>
</evidence>
<keyword evidence="3" id="KW-1185">Reference proteome</keyword>
<protein>
    <submittedName>
        <fullName evidence="2">Uncharacterized protein</fullName>
    </submittedName>
</protein>
<sequence length="55" mass="6329">MPPLRLILQIIALVCMILGLILIFTALATPSWQVAYVRELQQWLQSGLWMSCKTR</sequence>
<dbReference type="GO" id="GO:0016020">
    <property type="term" value="C:membrane"/>
    <property type="evidence" value="ECO:0007669"/>
    <property type="project" value="InterPro"/>
</dbReference>
<dbReference type="EMBL" id="JOJR01000200">
    <property type="protein sequence ID" value="RCN42311.1"/>
    <property type="molecule type" value="Genomic_DNA"/>
</dbReference>
<keyword evidence="1" id="KW-1133">Transmembrane helix</keyword>
<evidence type="ECO:0000313" key="2">
    <source>
        <dbReference type="EMBL" id="RCN42311.1"/>
    </source>
</evidence>
<organism evidence="2 3">
    <name type="scientific">Ancylostoma caninum</name>
    <name type="common">Dog hookworm</name>
    <dbReference type="NCBI Taxonomy" id="29170"/>
    <lineage>
        <taxon>Eukaryota</taxon>
        <taxon>Metazoa</taxon>
        <taxon>Ecdysozoa</taxon>
        <taxon>Nematoda</taxon>
        <taxon>Chromadorea</taxon>
        <taxon>Rhabditida</taxon>
        <taxon>Rhabditina</taxon>
        <taxon>Rhabditomorpha</taxon>
        <taxon>Strongyloidea</taxon>
        <taxon>Ancylostomatidae</taxon>
        <taxon>Ancylostomatinae</taxon>
        <taxon>Ancylostoma</taxon>
    </lineage>
</organism>
<gene>
    <name evidence="2" type="ORF">ANCCAN_11714</name>
</gene>
<evidence type="ECO:0000256" key="1">
    <source>
        <dbReference type="SAM" id="Phobius"/>
    </source>
</evidence>
<dbReference type="Gene3D" id="1.20.140.150">
    <property type="match status" value="1"/>
</dbReference>
<proteinExistence type="predicted"/>
<name>A0A368GD53_ANCCA</name>